<evidence type="ECO:0000313" key="2">
    <source>
        <dbReference type="Proteomes" id="UP000663671"/>
    </source>
</evidence>
<gene>
    <name evidence="1" type="primary">VID27</name>
    <name evidence="1" type="ORF">I7I51_04221</name>
</gene>
<name>A0A8A1MBQ6_AJECA</name>
<dbReference type="VEuPathDB" id="FungiDB:I7I51_04221"/>
<dbReference type="EMBL" id="CP069111">
    <property type="protein sequence ID" value="QSS62044.1"/>
    <property type="molecule type" value="Genomic_DNA"/>
</dbReference>
<evidence type="ECO:0000313" key="1">
    <source>
        <dbReference type="EMBL" id="QSS62044.1"/>
    </source>
</evidence>
<proteinExistence type="predicted"/>
<accession>A0A8A1MBQ6</accession>
<sequence>MYPRRKRKRLLKKRTQANAANITIRTRRTTTSSPEMKTEMSTPSSLLGINTIDPMLFVDQK</sequence>
<organism evidence="1 2">
    <name type="scientific">Ajellomyces capsulatus</name>
    <name type="common">Darling's disease fungus</name>
    <name type="synonym">Histoplasma capsulatum</name>
    <dbReference type="NCBI Taxonomy" id="5037"/>
    <lineage>
        <taxon>Eukaryota</taxon>
        <taxon>Fungi</taxon>
        <taxon>Dikarya</taxon>
        <taxon>Ascomycota</taxon>
        <taxon>Pezizomycotina</taxon>
        <taxon>Eurotiomycetes</taxon>
        <taxon>Eurotiomycetidae</taxon>
        <taxon>Onygenales</taxon>
        <taxon>Ajellomycetaceae</taxon>
        <taxon>Histoplasma</taxon>
    </lineage>
</organism>
<dbReference type="AlphaFoldDB" id="A0A8A1MBQ6"/>
<reference evidence="1" key="1">
    <citation type="submission" date="2021-01" db="EMBL/GenBank/DDBJ databases">
        <title>Chromosome-level genome assembly of a human fungal pathogen reveals clustering of transcriptionally co-regulated genes.</title>
        <authorList>
            <person name="Voorhies M."/>
            <person name="Cohen S."/>
            <person name="Shea T.P."/>
            <person name="Petrus S."/>
            <person name="Munoz J.F."/>
            <person name="Poplawski S."/>
            <person name="Goldman W.E."/>
            <person name="Michael T."/>
            <person name="Cuomo C.A."/>
            <person name="Sil A."/>
            <person name="Beyhan S."/>
        </authorList>
    </citation>
    <scope>NUCLEOTIDE SEQUENCE</scope>
    <source>
        <strain evidence="1">WU24</strain>
    </source>
</reference>
<protein>
    <submittedName>
        <fullName evidence="1">Vid27 family protein</fullName>
    </submittedName>
</protein>
<dbReference type="Proteomes" id="UP000663671">
    <property type="component" value="Chromosome 5"/>
</dbReference>